<proteinExistence type="predicted"/>
<evidence type="ECO:0000313" key="2">
    <source>
        <dbReference type="Proteomes" id="UP000177376"/>
    </source>
</evidence>
<dbReference type="AlphaFoldDB" id="A0A1G1YK16"/>
<evidence type="ECO:0000313" key="1">
    <source>
        <dbReference type="EMBL" id="OGY52621.1"/>
    </source>
</evidence>
<comment type="caution">
    <text evidence="1">The sequence shown here is derived from an EMBL/GenBank/DDBJ whole genome shotgun (WGS) entry which is preliminary data.</text>
</comment>
<dbReference type="Proteomes" id="UP000177376">
    <property type="component" value="Unassembled WGS sequence"/>
</dbReference>
<protein>
    <submittedName>
        <fullName evidence="1">Uncharacterized protein</fullName>
    </submittedName>
</protein>
<reference evidence="1 2" key="1">
    <citation type="journal article" date="2016" name="Nat. Commun.">
        <title>Thousands of microbial genomes shed light on interconnected biogeochemical processes in an aquifer system.</title>
        <authorList>
            <person name="Anantharaman K."/>
            <person name="Brown C.T."/>
            <person name="Hug L.A."/>
            <person name="Sharon I."/>
            <person name="Castelle C.J."/>
            <person name="Probst A.J."/>
            <person name="Thomas B.C."/>
            <person name="Singh A."/>
            <person name="Wilkins M.J."/>
            <person name="Karaoz U."/>
            <person name="Brodie E.L."/>
            <person name="Williams K.H."/>
            <person name="Hubbard S.S."/>
            <person name="Banfield J.F."/>
        </authorList>
    </citation>
    <scope>NUCLEOTIDE SEQUENCE [LARGE SCALE GENOMIC DNA]</scope>
</reference>
<gene>
    <name evidence="1" type="ORF">A3A02_03810</name>
</gene>
<accession>A0A1G1YK16</accession>
<organism evidence="1 2">
    <name type="scientific">Candidatus Buchananbacteria bacterium RIFCSPLOWO2_01_FULL_39_33</name>
    <dbReference type="NCBI Taxonomy" id="1797543"/>
    <lineage>
        <taxon>Bacteria</taxon>
        <taxon>Candidatus Buchananiibacteriota</taxon>
    </lineage>
</organism>
<name>A0A1G1YK16_9BACT</name>
<sequence length="94" mass="10983">MNIENFPNPKENEKIGIEEATSFEDLYEMLKILGDIEGTGRSYTPDKIIEYIEQVRRDEMDIGYITRSHGIRSTVEKLLKNDKVYQEIVKRSAE</sequence>
<dbReference type="EMBL" id="MHIM01000013">
    <property type="protein sequence ID" value="OGY52621.1"/>
    <property type="molecule type" value="Genomic_DNA"/>
</dbReference>